<dbReference type="PROSITE" id="PS50082">
    <property type="entry name" value="WD_REPEATS_2"/>
    <property type="match status" value="1"/>
</dbReference>
<protein>
    <submittedName>
        <fullName evidence="9">U3 small nucleolar RNA-associated protein 7</fullName>
    </submittedName>
</protein>
<keyword evidence="4" id="KW-0677">Repeat</keyword>
<dbReference type="InterPro" id="IPR040315">
    <property type="entry name" value="WDR46/Utp7"/>
</dbReference>
<dbReference type="AlphaFoldDB" id="G7YPV8"/>
<dbReference type="PANTHER" id="PTHR14085">
    <property type="entry name" value="WD-REPEAT PROTEIN BING4"/>
    <property type="match status" value="1"/>
</dbReference>
<dbReference type="GO" id="GO:0030686">
    <property type="term" value="C:90S preribosome"/>
    <property type="evidence" value="ECO:0007669"/>
    <property type="project" value="TreeGrafter"/>
</dbReference>
<dbReference type="InterPro" id="IPR012952">
    <property type="entry name" value="BING4_C_dom"/>
</dbReference>
<reference key="2">
    <citation type="submission" date="2011-10" db="EMBL/GenBank/DDBJ databases">
        <title>The genome and transcriptome sequence of Clonorchis sinensis provide insights into the carcinogenic liver fluke.</title>
        <authorList>
            <person name="Wang X."/>
            <person name="Huang Y."/>
            <person name="Chen W."/>
            <person name="Liu H."/>
            <person name="Guo L."/>
            <person name="Chen Y."/>
            <person name="Luo F."/>
            <person name="Zhou W."/>
            <person name="Sun J."/>
            <person name="Mao Q."/>
            <person name="Liang P."/>
            <person name="Zhou C."/>
            <person name="Tian Y."/>
            <person name="Men J."/>
            <person name="Lv X."/>
            <person name="Huang L."/>
            <person name="Zhou J."/>
            <person name="Hu Y."/>
            <person name="Li R."/>
            <person name="Zhang F."/>
            <person name="Lei H."/>
            <person name="Li X."/>
            <person name="Hu X."/>
            <person name="Liang C."/>
            <person name="Xu J."/>
            <person name="Wu Z."/>
            <person name="Yu X."/>
        </authorList>
    </citation>
    <scope>NUCLEOTIDE SEQUENCE</scope>
    <source>
        <strain>Henan</strain>
    </source>
</reference>
<reference evidence="9" key="1">
    <citation type="journal article" date="2011" name="Genome Biol.">
        <title>The draft genome of the carcinogenic human liver fluke Clonorchis sinensis.</title>
        <authorList>
            <person name="Wang X."/>
            <person name="Chen W."/>
            <person name="Huang Y."/>
            <person name="Sun J."/>
            <person name="Men J."/>
            <person name="Liu H."/>
            <person name="Luo F."/>
            <person name="Guo L."/>
            <person name="Lv X."/>
            <person name="Deng C."/>
            <person name="Zhou C."/>
            <person name="Fan Y."/>
            <person name="Li X."/>
            <person name="Huang L."/>
            <person name="Hu Y."/>
            <person name="Liang C."/>
            <person name="Hu X."/>
            <person name="Xu J."/>
            <person name="Yu X."/>
        </authorList>
    </citation>
    <scope>NUCLEOTIDE SEQUENCE [LARGE SCALE GENOMIC DNA]</scope>
    <source>
        <strain evidence="9">Henan</strain>
    </source>
</reference>
<comment type="subcellular location">
    <subcellularLocation>
        <location evidence="1">Nucleus</location>
        <location evidence="1">Nucleolus</location>
    </subcellularLocation>
</comment>
<keyword evidence="2" id="KW-0698">rRNA processing</keyword>
<evidence type="ECO:0000256" key="2">
    <source>
        <dbReference type="ARBA" id="ARBA00022552"/>
    </source>
</evidence>
<dbReference type="Proteomes" id="UP000008909">
    <property type="component" value="Unassembled WGS sequence"/>
</dbReference>
<gene>
    <name evidence="9" type="ORF">CLF_106308</name>
</gene>
<dbReference type="PANTHER" id="PTHR14085:SF3">
    <property type="entry name" value="WD REPEAT-CONTAINING PROTEIN 46"/>
    <property type="match status" value="1"/>
</dbReference>
<dbReference type="PROSITE" id="PS50294">
    <property type="entry name" value="WD_REPEATS_REGION"/>
    <property type="match status" value="1"/>
</dbReference>
<evidence type="ECO:0000256" key="1">
    <source>
        <dbReference type="ARBA" id="ARBA00004604"/>
    </source>
</evidence>
<keyword evidence="3 6" id="KW-0853">WD repeat</keyword>
<dbReference type="Pfam" id="PF00400">
    <property type="entry name" value="WD40"/>
    <property type="match status" value="1"/>
</dbReference>
<dbReference type="InterPro" id="IPR036322">
    <property type="entry name" value="WD40_repeat_dom_sf"/>
</dbReference>
<evidence type="ECO:0000256" key="5">
    <source>
        <dbReference type="ARBA" id="ARBA00023242"/>
    </source>
</evidence>
<keyword evidence="10" id="KW-1185">Reference proteome</keyword>
<dbReference type="SMART" id="SM00320">
    <property type="entry name" value="WD40"/>
    <property type="match status" value="3"/>
</dbReference>
<sequence>MPTRFHRKRAERFNKKVRQAQQHTARAAIFGTVTAGEFSKEPGERVTQKDILAEVDIGSATKRFDISLRGGPYAIDYSKNGRFLAYCGKSGNVAGFDWLTKNLLFEINVAQECKDIKFLHQETFIAVAEPKSTSIYDNQGIEVHCIKQLHQILRLEFLPYHFLLVASVCFLSSDVSLTTFSQAANGFIYYLDCTVGSVVSSLPTYMGRLGVMCQNPSNGVIITGHNNGCVCMWIPSEKCSVVKMFTHHSGLTSVACDRTGRYLATCALDRKLKVWDVRSTYDPLSEINLPISASSMDYSQRGLLAIGAGNTVQVLKDPHFGSIGSTSSGTVLPEQELIAGGVTRRVLTNAYLNHYAVRPVHRVRFCPYEDVLGVGTNAGISSILCPGSAEPNYDALEENPFANKRYRQEREIKRLLDKIPHTMISLESLVGKVRREDIMEEWEKKKSMLLGEPLKVPMPEVNKNKRKGRSKPGRIEAKKQHLRLERKMFSIKAALGVTERKRPQKQQSEHEEPSKPSEILVSRKRLAKKRIRSALDVLIPPVD</sequence>
<evidence type="ECO:0000256" key="7">
    <source>
        <dbReference type="SAM" id="MobiDB-lite"/>
    </source>
</evidence>
<dbReference type="GO" id="GO:0032040">
    <property type="term" value="C:small-subunit processome"/>
    <property type="evidence" value="ECO:0007669"/>
    <property type="project" value="TreeGrafter"/>
</dbReference>
<proteinExistence type="predicted"/>
<dbReference type="SMART" id="SM01033">
    <property type="entry name" value="BING4CT"/>
    <property type="match status" value="1"/>
</dbReference>
<dbReference type="InterPro" id="IPR001680">
    <property type="entry name" value="WD40_rpt"/>
</dbReference>
<organism evidence="9 10">
    <name type="scientific">Clonorchis sinensis</name>
    <name type="common">Chinese liver fluke</name>
    <dbReference type="NCBI Taxonomy" id="79923"/>
    <lineage>
        <taxon>Eukaryota</taxon>
        <taxon>Metazoa</taxon>
        <taxon>Spiralia</taxon>
        <taxon>Lophotrochozoa</taxon>
        <taxon>Platyhelminthes</taxon>
        <taxon>Trematoda</taxon>
        <taxon>Digenea</taxon>
        <taxon>Opisthorchiida</taxon>
        <taxon>Opisthorchiata</taxon>
        <taxon>Opisthorchiidae</taxon>
        <taxon>Clonorchis</taxon>
    </lineage>
</organism>
<name>G7YPV8_CLOSI</name>
<evidence type="ECO:0000313" key="10">
    <source>
        <dbReference type="Proteomes" id="UP000008909"/>
    </source>
</evidence>
<evidence type="ECO:0000313" key="9">
    <source>
        <dbReference type="EMBL" id="GAA54989.1"/>
    </source>
</evidence>
<dbReference type="Gene3D" id="2.130.10.10">
    <property type="entry name" value="YVTN repeat-like/Quinoprotein amine dehydrogenase"/>
    <property type="match status" value="2"/>
</dbReference>
<dbReference type="InterPro" id="IPR015943">
    <property type="entry name" value="WD40/YVTN_repeat-like_dom_sf"/>
</dbReference>
<evidence type="ECO:0000259" key="8">
    <source>
        <dbReference type="SMART" id="SM01033"/>
    </source>
</evidence>
<evidence type="ECO:0000256" key="6">
    <source>
        <dbReference type="PROSITE-ProRule" id="PRU00221"/>
    </source>
</evidence>
<dbReference type="SUPFAM" id="SSF50978">
    <property type="entry name" value="WD40 repeat-like"/>
    <property type="match status" value="1"/>
</dbReference>
<feature type="region of interest" description="Disordered" evidence="7">
    <location>
        <begin position="494"/>
        <end position="521"/>
    </location>
</feature>
<keyword evidence="5" id="KW-0539">Nucleus</keyword>
<feature type="domain" description="BING4 C-terminal" evidence="8">
    <location>
        <begin position="350"/>
        <end position="428"/>
    </location>
</feature>
<accession>G7YPV8</accession>
<dbReference type="EMBL" id="DF143948">
    <property type="protein sequence ID" value="GAA54989.1"/>
    <property type="molecule type" value="Genomic_DNA"/>
</dbReference>
<evidence type="ECO:0000256" key="4">
    <source>
        <dbReference type="ARBA" id="ARBA00022737"/>
    </source>
</evidence>
<feature type="region of interest" description="Disordered" evidence="7">
    <location>
        <begin position="458"/>
        <end position="478"/>
    </location>
</feature>
<dbReference type="InterPro" id="IPR019775">
    <property type="entry name" value="WD40_repeat_CS"/>
</dbReference>
<evidence type="ECO:0000256" key="3">
    <source>
        <dbReference type="ARBA" id="ARBA00022574"/>
    </source>
</evidence>
<dbReference type="FunFam" id="2.130.10.10:FF:000378">
    <property type="entry name" value="U3 small nucleolar RNA-associated protein 7"/>
    <property type="match status" value="1"/>
</dbReference>
<dbReference type="GO" id="GO:0000462">
    <property type="term" value="P:maturation of SSU-rRNA from tricistronic rRNA transcript (SSU-rRNA, 5.8S rRNA, LSU-rRNA)"/>
    <property type="evidence" value="ECO:0007669"/>
    <property type="project" value="TreeGrafter"/>
</dbReference>
<feature type="repeat" description="WD" evidence="6">
    <location>
        <begin position="244"/>
        <end position="279"/>
    </location>
</feature>
<dbReference type="Pfam" id="PF08149">
    <property type="entry name" value="BING4CT"/>
    <property type="match status" value="1"/>
</dbReference>
<dbReference type="PROSITE" id="PS00678">
    <property type="entry name" value="WD_REPEATS_1"/>
    <property type="match status" value="1"/>
</dbReference>